<dbReference type="STRING" id="199890.A0A182PX51"/>
<reference evidence="2" key="1">
    <citation type="submission" date="2013-03" db="EMBL/GenBank/DDBJ databases">
        <title>The Genome Sequence of Anopheles epiroticus epiroticus2.</title>
        <authorList>
            <consortium name="The Broad Institute Genomics Platform"/>
            <person name="Neafsey D.E."/>
            <person name="Howell P."/>
            <person name="Walker B."/>
            <person name="Young S.K."/>
            <person name="Zeng Q."/>
            <person name="Gargeya S."/>
            <person name="Fitzgerald M."/>
            <person name="Haas B."/>
            <person name="Abouelleil A."/>
            <person name="Allen A.W."/>
            <person name="Alvarado L."/>
            <person name="Arachchi H.M."/>
            <person name="Berlin A.M."/>
            <person name="Chapman S.B."/>
            <person name="Gainer-Dewar J."/>
            <person name="Goldberg J."/>
            <person name="Griggs A."/>
            <person name="Gujja S."/>
            <person name="Hansen M."/>
            <person name="Howarth C."/>
            <person name="Imamovic A."/>
            <person name="Ireland A."/>
            <person name="Larimer J."/>
            <person name="McCowan C."/>
            <person name="Murphy C."/>
            <person name="Pearson M."/>
            <person name="Poon T.W."/>
            <person name="Priest M."/>
            <person name="Roberts A."/>
            <person name="Saif S."/>
            <person name="Shea T."/>
            <person name="Sisk P."/>
            <person name="Sykes S."/>
            <person name="Wortman J."/>
            <person name="Nusbaum C."/>
            <person name="Birren B."/>
        </authorList>
    </citation>
    <scope>NUCLEOTIDE SEQUENCE [LARGE SCALE GENOMIC DNA]</scope>
    <source>
        <strain evidence="2">Epiroticus2</strain>
    </source>
</reference>
<sequence>MDDVLSGAESIEEAITALQQLRNLLNRGGFPICKWCSNSPEFLSTIPEQERELSMQLHERNINSIIKVLGLLWDPNTDLLYIAHQISPLTGACVTKRHIYSQIAKNFDPTGLVAPVLVLAKLFAQRMWQLKMNWDDPIDSTLRHEWCELENNLTELQSISIPRCVTNQAATEYEIHGFADASNMAYGACIYIRCLLTDGSAKMNLLTSKSKLAPLRDLSIPRKELCAALLLARLMDRVVPAINISAKEVILTTCGAVASWYLKFDQRVEATILAVKCEVDREEDYLSMC</sequence>
<name>A0A182PX51_9DIPT</name>
<dbReference type="PANTHER" id="PTHR47331">
    <property type="entry name" value="PHD-TYPE DOMAIN-CONTAINING PROTEIN"/>
    <property type="match status" value="1"/>
</dbReference>
<keyword evidence="2" id="KW-1185">Reference proteome</keyword>
<organism evidence="1 2">
    <name type="scientific">Anopheles epiroticus</name>
    <dbReference type="NCBI Taxonomy" id="199890"/>
    <lineage>
        <taxon>Eukaryota</taxon>
        <taxon>Metazoa</taxon>
        <taxon>Ecdysozoa</taxon>
        <taxon>Arthropoda</taxon>
        <taxon>Hexapoda</taxon>
        <taxon>Insecta</taxon>
        <taxon>Pterygota</taxon>
        <taxon>Neoptera</taxon>
        <taxon>Endopterygota</taxon>
        <taxon>Diptera</taxon>
        <taxon>Nematocera</taxon>
        <taxon>Culicoidea</taxon>
        <taxon>Culicidae</taxon>
        <taxon>Anophelinae</taxon>
        <taxon>Anopheles</taxon>
    </lineage>
</organism>
<proteinExistence type="predicted"/>
<dbReference type="AlphaFoldDB" id="A0A182PX51"/>
<dbReference type="SUPFAM" id="SSF56672">
    <property type="entry name" value="DNA/RNA polymerases"/>
    <property type="match status" value="1"/>
</dbReference>
<reference evidence="1" key="2">
    <citation type="submission" date="2020-05" db="UniProtKB">
        <authorList>
            <consortium name="EnsemblMetazoa"/>
        </authorList>
    </citation>
    <scope>IDENTIFICATION</scope>
    <source>
        <strain evidence="1">Epiroticus2</strain>
    </source>
</reference>
<dbReference type="VEuPathDB" id="VectorBase:AEPI011538"/>
<dbReference type="Proteomes" id="UP000075885">
    <property type="component" value="Unassembled WGS sequence"/>
</dbReference>
<dbReference type="InterPro" id="IPR043502">
    <property type="entry name" value="DNA/RNA_pol_sf"/>
</dbReference>
<protein>
    <recommendedName>
        <fullName evidence="3">Reverse transcriptase/retrotransposon-derived protein RNase H-like domain-containing protein</fullName>
    </recommendedName>
</protein>
<dbReference type="GO" id="GO:0071897">
    <property type="term" value="P:DNA biosynthetic process"/>
    <property type="evidence" value="ECO:0007669"/>
    <property type="project" value="UniProtKB-ARBA"/>
</dbReference>
<evidence type="ECO:0008006" key="3">
    <source>
        <dbReference type="Google" id="ProtNLM"/>
    </source>
</evidence>
<evidence type="ECO:0000313" key="1">
    <source>
        <dbReference type="EnsemblMetazoa" id="AEPI011538-PA"/>
    </source>
</evidence>
<dbReference type="EnsemblMetazoa" id="AEPI011538-RA">
    <property type="protein sequence ID" value="AEPI011538-PA"/>
    <property type="gene ID" value="AEPI011538"/>
</dbReference>
<dbReference type="InterPro" id="IPR008042">
    <property type="entry name" value="Retrotrans_Pao"/>
</dbReference>
<evidence type="ECO:0000313" key="2">
    <source>
        <dbReference type="Proteomes" id="UP000075885"/>
    </source>
</evidence>
<accession>A0A182PX51</accession>
<dbReference type="Pfam" id="PF05380">
    <property type="entry name" value="Peptidase_A17"/>
    <property type="match status" value="1"/>
</dbReference>